<evidence type="ECO:0000256" key="8">
    <source>
        <dbReference type="SAM" id="MobiDB-lite"/>
    </source>
</evidence>
<sequence>MSMFSTGLSGLNAAQNALQTTSNNISNVFTPGYNREITQLGEGSVGSGGVRVNDIERQFNQYVATQLNSAKSESSALETYASQVSQIDNLLADREAGLAPLMQGFFSSLEDLASAPSDPAARQGVLGSADTMSAQFRSFDGYLQDMQGNINGQIEDEVTQINNATKQIAHANREISLARARTGEAPNSLLNQRDRLVSELNERMDLRLNVQDGKTYNVSLPNGQPLVTGTDSFKLEAMQSDADPQRTVVGYRDGGGNLVELEEDTVQGGSLGGLMSFRSETLDKTQNQIGQLAVSLSMTFNEQHRMGVDLDGNQGENFFNVREPQAYSGSNNTANVDAIRFDNGNIDQLRATDYTVTMESGSPVVTRNDNGAEVDSEWDSGTNTLSFGGVEMTFSGTPAADDTFEVQPVRRAGAGMETAIGDLDKIAAALGPVQPMPYDQVDFQGQSEDRLGETGVINEELTSGEIKKGVESGLEPFAFIPTGAKNVTIHLYDRGADDDIQLFTRDGKHLIGTPVEGTDADPSVWEGKETDYTWKNNADGIIIKSANDVEENIFTLINGFDEGTKYDSSHLLNRKDKYSADLSDPATSNYADMNFTYTGDGNRFDTSPNDLSTDTNYREERVNIDEVKEPLFLLVSGNGRFDIKATWDDMPGTPGTGGVNGDSGPIGQVQGQLEVSDIEVAPAFQDMDSDYRPPSFAVKAADDGSLSLGFFGADSDNNLFVSPDAGSVPSNPPPEGVFSVYKEDGSEIDNVLSVNSGGADTLAPGERLTIKDDATGKTVLSFTVDQLPTGGTSGVTFTGRTGTTGPGDNRNALALQDLQSEDLVAGSATLSGAYGAMVSDVGNRTNITQVNLEARQGLTDQLEAVQQSESGVNFDEEAANLVKYQQFYQANAKVIDTASSVMDTILNLR</sequence>
<evidence type="ECO:0000256" key="7">
    <source>
        <dbReference type="SAM" id="Coils"/>
    </source>
</evidence>
<dbReference type="PANTHER" id="PTHR30033">
    <property type="entry name" value="FLAGELLAR HOOK-ASSOCIATED PROTEIN 1"/>
    <property type="match status" value="1"/>
</dbReference>
<organism evidence="13 14">
    <name type="scientific">Halomonas cibimaris</name>
    <dbReference type="NCBI Taxonomy" id="657012"/>
    <lineage>
        <taxon>Bacteria</taxon>
        <taxon>Pseudomonadati</taxon>
        <taxon>Pseudomonadota</taxon>
        <taxon>Gammaproteobacteria</taxon>
        <taxon>Oceanospirillales</taxon>
        <taxon>Halomonadaceae</taxon>
        <taxon>Halomonas</taxon>
    </lineage>
</organism>
<dbReference type="Pfam" id="PF00460">
    <property type="entry name" value="Flg_bb_rod"/>
    <property type="match status" value="1"/>
</dbReference>
<dbReference type="InterPro" id="IPR002371">
    <property type="entry name" value="FlgK"/>
</dbReference>
<protein>
    <recommendedName>
        <fullName evidence="4">Flagellar hook-associated protein 1</fullName>
    </recommendedName>
</protein>
<dbReference type="PROSITE" id="PS00588">
    <property type="entry name" value="FLAGELLA_BB_ROD"/>
    <property type="match status" value="1"/>
</dbReference>
<evidence type="ECO:0000256" key="1">
    <source>
        <dbReference type="ARBA" id="ARBA00004365"/>
    </source>
</evidence>
<dbReference type="InterPro" id="IPR001444">
    <property type="entry name" value="Flag_bb_rod_N"/>
</dbReference>
<evidence type="ECO:0000259" key="12">
    <source>
        <dbReference type="Pfam" id="PF22638"/>
    </source>
</evidence>
<feature type="coiled-coil region" evidence="7">
    <location>
        <begin position="154"/>
        <end position="181"/>
    </location>
</feature>
<evidence type="ECO:0000256" key="5">
    <source>
        <dbReference type="ARBA" id="ARBA00022525"/>
    </source>
</evidence>
<dbReference type="InterPro" id="IPR049119">
    <property type="entry name" value="FlgK_D2-like"/>
</dbReference>
<evidence type="ECO:0000256" key="6">
    <source>
        <dbReference type="ARBA" id="ARBA00023143"/>
    </source>
</evidence>
<evidence type="ECO:0000256" key="4">
    <source>
        <dbReference type="ARBA" id="ARBA00016244"/>
    </source>
</evidence>
<dbReference type="RefSeq" id="WP_344703372.1">
    <property type="nucleotide sequence ID" value="NZ_BAAAZT010000059.1"/>
</dbReference>
<dbReference type="Pfam" id="PF21158">
    <property type="entry name" value="flgK_1st_1"/>
    <property type="match status" value="1"/>
</dbReference>
<dbReference type="Pfam" id="PF06429">
    <property type="entry name" value="Flg_bbr_C"/>
    <property type="match status" value="1"/>
</dbReference>
<evidence type="ECO:0000259" key="10">
    <source>
        <dbReference type="Pfam" id="PF06429"/>
    </source>
</evidence>
<feature type="region of interest" description="Disordered" evidence="8">
    <location>
        <begin position="361"/>
        <end position="381"/>
    </location>
</feature>
<dbReference type="Pfam" id="PF22638">
    <property type="entry name" value="FlgK_D1"/>
    <property type="match status" value="1"/>
</dbReference>
<dbReference type="PRINTS" id="PR01005">
    <property type="entry name" value="FLGHOOKAP1"/>
</dbReference>
<keyword evidence="7" id="KW-0175">Coiled coil</keyword>
<gene>
    <name evidence="13" type="ORF">GCM10022228_12200</name>
</gene>
<keyword evidence="6" id="KW-0975">Bacterial flagellum</keyword>
<feature type="domain" description="Flagellar basal-body/hook protein C-terminal" evidence="10">
    <location>
        <begin position="869"/>
        <end position="908"/>
    </location>
</feature>
<dbReference type="InterPro" id="IPR019776">
    <property type="entry name" value="Flagellar_basal_body_rod_CS"/>
</dbReference>
<accession>A0ABP7LK70</accession>
<dbReference type="EMBL" id="BAAAZT010000059">
    <property type="protein sequence ID" value="GAA3903507.1"/>
    <property type="molecule type" value="Genomic_DNA"/>
</dbReference>
<proteinExistence type="inferred from homology"/>
<keyword evidence="14" id="KW-1185">Reference proteome</keyword>
<keyword evidence="5" id="KW-0964">Secreted</keyword>
<comment type="caution">
    <text evidence="13">The sequence shown here is derived from an EMBL/GenBank/DDBJ whole genome shotgun (WGS) entry which is preliminary data.</text>
</comment>
<name>A0ABP7LK70_9GAMM</name>
<evidence type="ECO:0000256" key="2">
    <source>
        <dbReference type="ARBA" id="ARBA00004613"/>
    </source>
</evidence>
<comment type="subcellular location">
    <subcellularLocation>
        <location evidence="1">Bacterial flagellum</location>
    </subcellularLocation>
    <subcellularLocation>
        <location evidence="2">Secreted</location>
    </subcellularLocation>
</comment>
<dbReference type="PANTHER" id="PTHR30033:SF1">
    <property type="entry name" value="FLAGELLAR HOOK-ASSOCIATED PROTEIN 1"/>
    <property type="match status" value="1"/>
</dbReference>
<evidence type="ECO:0000256" key="3">
    <source>
        <dbReference type="ARBA" id="ARBA00009677"/>
    </source>
</evidence>
<dbReference type="InterPro" id="IPR053927">
    <property type="entry name" value="FlgK_helical"/>
</dbReference>
<reference evidence="14" key="1">
    <citation type="journal article" date="2019" name="Int. J. Syst. Evol. Microbiol.">
        <title>The Global Catalogue of Microorganisms (GCM) 10K type strain sequencing project: providing services to taxonomists for standard genome sequencing and annotation.</title>
        <authorList>
            <consortium name="The Broad Institute Genomics Platform"/>
            <consortium name="The Broad Institute Genome Sequencing Center for Infectious Disease"/>
            <person name="Wu L."/>
            <person name="Ma J."/>
        </authorList>
    </citation>
    <scope>NUCLEOTIDE SEQUENCE [LARGE SCALE GENOMIC DNA]</scope>
    <source>
        <strain evidence="14">JCM 16914</strain>
    </source>
</reference>
<evidence type="ECO:0000259" key="9">
    <source>
        <dbReference type="Pfam" id="PF00460"/>
    </source>
</evidence>
<dbReference type="Proteomes" id="UP001500133">
    <property type="component" value="Unassembled WGS sequence"/>
</dbReference>
<dbReference type="SUPFAM" id="SSF64518">
    <property type="entry name" value="Phase 1 flagellin"/>
    <property type="match status" value="2"/>
</dbReference>
<comment type="similarity">
    <text evidence="3">Belongs to the flagella basal body rod proteins family.</text>
</comment>
<feature type="domain" description="Flagellar basal body rod protein N-terminal" evidence="9">
    <location>
        <begin position="6"/>
        <end position="33"/>
    </location>
</feature>
<evidence type="ECO:0000313" key="13">
    <source>
        <dbReference type="EMBL" id="GAA3903507.1"/>
    </source>
</evidence>
<dbReference type="InterPro" id="IPR010930">
    <property type="entry name" value="Flg_bb/hook_C_dom"/>
</dbReference>
<feature type="domain" description="Flagellar hook-associated protein FlgK helical" evidence="12">
    <location>
        <begin position="85"/>
        <end position="319"/>
    </location>
</feature>
<evidence type="ECO:0000313" key="14">
    <source>
        <dbReference type="Proteomes" id="UP001500133"/>
    </source>
</evidence>
<feature type="domain" description="Flagellar hook-associated protein 1 D2-like" evidence="11">
    <location>
        <begin position="328"/>
        <end position="408"/>
    </location>
</feature>
<dbReference type="NCBIfam" id="TIGR02492">
    <property type="entry name" value="flgK_ends"/>
    <property type="match status" value="1"/>
</dbReference>
<evidence type="ECO:0000259" key="11">
    <source>
        <dbReference type="Pfam" id="PF21158"/>
    </source>
</evidence>